<evidence type="ECO:0000256" key="7">
    <source>
        <dbReference type="ARBA" id="ARBA00047368"/>
    </source>
</evidence>
<evidence type="ECO:0000256" key="8">
    <source>
        <dbReference type="ARBA" id="ARBA00047427"/>
    </source>
</evidence>
<keyword evidence="6 18" id="KW-0472">Membrane</keyword>
<evidence type="ECO:0000256" key="6">
    <source>
        <dbReference type="ARBA" id="ARBA00023136"/>
    </source>
</evidence>
<evidence type="ECO:0008006" key="21">
    <source>
        <dbReference type="Google" id="ProtNLM"/>
    </source>
</evidence>
<feature type="region of interest" description="Disordered" evidence="17">
    <location>
        <begin position="511"/>
        <end position="538"/>
    </location>
</feature>
<feature type="transmembrane region" description="Helical" evidence="18">
    <location>
        <begin position="47"/>
        <end position="67"/>
    </location>
</feature>
<dbReference type="EMBL" id="CM004474">
    <property type="protein sequence ID" value="OCT80220.1"/>
    <property type="molecule type" value="Genomic_DNA"/>
</dbReference>
<evidence type="ECO:0000256" key="15">
    <source>
        <dbReference type="ARBA" id="ARBA00049322"/>
    </source>
</evidence>
<proteinExistence type="inferred from homology"/>
<comment type="similarity">
    <text evidence="3">Belongs to the AIG1 family.</text>
</comment>
<comment type="catalytic activity">
    <reaction evidence="13">
        <text>9-octadecanoyloxy-octadecanoate + H2O = 9-hydroxy-octadecanoate + octadecanoate + H(+)</text>
        <dbReference type="Rhea" id="RHEA:52096"/>
        <dbReference type="ChEBI" id="CHEBI:15377"/>
        <dbReference type="ChEBI" id="CHEBI:15378"/>
        <dbReference type="ChEBI" id="CHEBI:25629"/>
        <dbReference type="ChEBI" id="CHEBI:136286"/>
        <dbReference type="ChEBI" id="CHEBI:136373"/>
    </reaction>
    <physiologicalReaction direction="left-to-right" evidence="13">
        <dbReference type="Rhea" id="RHEA:52097"/>
    </physiologicalReaction>
</comment>
<protein>
    <recommendedName>
        <fullName evidence="21">Androgen-induced gene 1 protein</fullName>
    </recommendedName>
</protein>
<reference evidence="20" key="1">
    <citation type="journal article" date="2016" name="Nature">
        <title>Genome evolution in the allotetraploid frog Xenopus laevis.</title>
        <authorList>
            <person name="Session A.M."/>
            <person name="Uno Y."/>
            <person name="Kwon T."/>
            <person name="Chapman J.A."/>
            <person name="Toyoda A."/>
            <person name="Takahashi S."/>
            <person name="Fukui A."/>
            <person name="Hikosaka A."/>
            <person name="Suzuki A."/>
            <person name="Kondo M."/>
            <person name="van Heeringen S.J."/>
            <person name="Quigley I."/>
            <person name="Heinz S."/>
            <person name="Ogino H."/>
            <person name="Ochi H."/>
            <person name="Hellsten U."/>
            <person name="Lyons J.B."/>
            <person name="Simakov O."/>
            <person name="Putnam N."/>
            <person name="Stites J."/>
            <person name="Kuroki Y."/>
            <person name="Tanaka T."/>
            <person name="Michiue T."/>
            <person name="Watanabe M."/>
            <person name="Bogdanovic O."/>
            <person name="Lister R."/>
            <person name="Georgiou G."/>
            <person name="Paranjpe S.S."/>
            <person name="van Kruijsbergen I."/>
            <person name="Shu S."/>
            <person name="Carlson J."/>
            <person name="Kinoshita T."/>
            <person name="Ohta Y."/>
            <person name="Mawaribuchi S."/>
            <person name="Jenkins J."/>
            <person name="Grimwood J."/>
            <person name="Schmutz J."/>
            <person name="Mitros T."/>
            <person name="Mozaffari S.V."/>
            <person name="Suzuki Y."/>
            <person name="Haramoto Y."/>
            <person name="Yamamoto T.S."/>
            <person name="Takagi C."/>
            <person name="Heald R."/>
            <person name="Miller K."/>
            <person name="Haudenschild C."/>
            <person name="Kitzman J."/>
            <person name="Nakayama T."/>
            <person name="Izutsu Y."/>
            <person name="Robert J."/>
            <person name="Fortriede J."/>
            <person name="Burns K."/>
            <person name="Lotay V."/>
            <person name="Karimi K."/>
            <person name="Yasuoka Y."/>
            <person name="Dichmann D.S."/>
            <person name="Flajnik M.F."/>
            <person name="Houston D.W."/>
            <person name="Shendure J."/>
            <person name="DuPasquier L."/>
            <person name="Vize P.D."/>
            <person name="Zorn A.M."/>
            <person name="Ito M."/>
            <person name="Marcotte E.M."/>
            <person name="Wallingford J.B."/>
            <person name="Ito Y."/>
            <person name="Asashima M."/>
            <person name="Ueno N."/>
            <person name="Matsuda Y."/>
            <person name="Veenstra G.J."/>
            <person name="Fujiyama A."/>
            <person name="Harland R.M."/>
            <person name="Taira M."/>
            <person name="Rokhsar D.S."/>
        </authorList>
    </citation>
    <scope>NUCLEOTIDE SEQUENCE [LARGE SCALE GENOMIC DNA]</scope>
    <source>
        <strain evidence="20">J</strain>
    </source>
</reference>
<name>A0A974CWW7_XENLA</name>
<accession>A0A974CWW7</accession>
<feature type="region of interest" description="Disordered" evidence="17">
    <location>
        <begin position="325"/>
        <end position="352"/>
    </location>
</feature>
<dbReference type="PANTHER" id="PTHR10989:SF11">
    <property type="entry name" value="ANDROGEN-INDUCED GENE 1 PROTEIN"/>
    <property type="match status" value="1"/>
</dbReference>
<evidence type="ECO:0000256" key="2">
    <source>
        <dbReference type="ARBA" id="ARBA00004127"/>
    </source>
</evidence>
<evidence type="ECO:0000313" key="19">
    <source>
        <dbReference type="EMBL" id="OCT80220.1"/>
    </source>
</evidence>
<comment type="catalytic activity">
    <reaction evidence="9">
        <text>9-hexadecanoyloxy-octadecanoate + H2O = 9-hydroxy-octadecanoate + hexadecanoate + H(+)</text>
        <dbReference type="Rhea" id="RHEA:52052"/>
        <dbReference type="ChEBI" id="CHEBI:7896"/>
        <dbReference type="ChEBI" id="CHEBI:15377"/>
        <dbReference type="ChEBI" id="CHEBI:15378"/>
        <dbReference type="ChEBI" id="CHEBI:83670"/>
        <dbReference type="ChEBI" id="CHEBI:136286"/>
    </reaction>
    <physiologicalReaction direction="left-to-right" evidence="9">
        <dbReference type="Rhea" id="RHEA:52053"/>
    </physiologicalReaction>
</comment>
<dbReference type="GO" id="GO:0012505">
    <property type="term" value="C:endomembrane system"/>
    <property type="evidence" value="ECO:0007669"/>
    <property type="project" value="UniProtKB-SubCell"/>
</dbReference>
<evidence type="ECO:0000313" key="20">
    <source>
        <dbReference type="Proteomes" id="UP000694892"/>
    </source>
</evidence>
<feature type="compositionally biased region" description="Acidic residues" evidence="17">
    <location>
        <begin position="511"/>
        <end position="522"/>
    </location>
</feature>
<evidence type="ECO:0000256" key="4">
    <source>
        <dbReference type="ARBA" id="ARBA00022692"/>
    </source>
</evidence>
<comment type="catalytic activity">
    <reaction evidence="1">
        <text>9-(9Z-hexadecenoyloxy)-octadecanoate + H2O = (9Z)-hexadecenoate + 9-hydroxy-octadecanoate + H(+)</text>
        <dbReference type="Rhea" id="RHEA:52068"/>
        <dbReference type="ChEBI" id="CHEBI:15377"/>
        <dbReference type="ChEBI" id="CHEBI:15378"/>
        <dbReference type="ChEBI" id="CHEBI:32372"/>
        <dbReference type="ChEBI" id="CHEBI:136286"/>
        <dbReference type="ChEBI" id="CHEBI:136309"/>
    </reaction>
    <physiologicalReaction direction="left-to-right" evidence="1">
        <dbReference type="Rhea" id="RHEA:52069"/>
    </physiologicalReaction>
</comment>
<evidence type="ECO:0000256" key="11">
    <source>
        <dbReference type="ARBA" id="ARBA00048701"/>
    </source>
</evidence>
<dbReference type="GO" id="GO:0016020">
    <property type="term" value="C:membrane"/>
    <property type="evidence" value="ECO:0007669"/>
    <property type="project" value="InterPro"/>
</dbReference>
<evidence type="ECO:0000256" key="18">
    <source>
        <dbReference type="SAM" id="Phobius"/>
    </source>
</evidence>
<evidence type="ECO:0000256" key="17">
    <source>
        <dbReference type="SAM" id="MobiDB-lite"/>
    </source>
</evidence>
<sequence>MALIPCQVLRAAILLSYLSVLCHYKAIEMPAHQTYGGSWKFLTFIDLVIQAVFFGICVLSDLSSLLTKGSDNQEQERQLKKLISLRDWVMAVLAFPVGVFVVTMFWTLYIYDRELVYPKLLDNFIPPWLNHGMNLDSTAIEDPGGACRQCGSQLWMGPFYRADQLPLVGTTKDEVSGNSILIYEEIEEARGVSAAAAPAPESHVPIPHSEACCNEKYAFPSEVASSEGEALETAEAVSEVTPSGWTVDAGAAPVPEEPESGGEIMASPTAMPSVATVPIAPGGDVDSEIALEPTADFRLEAVAVVPEVETLQPEVNAAVDVVNVPEEKSPEDDREDTSVIDPKESLSTSEMRLRNSGPWVDVTLTTYTALNTPTCAPVLTQAIDWRKFSFGQIGSVLPVTPTFRDPPLSESQVEKELTSLQDEDDDWKSVSENAALIWCKCQRSVVSEPVQSFNPKVMVHVTPSEPGESTHVSELYHLEWGKISLAGEKDWVADIHKPKVDPTMATAPGWEEYDEESPELDDQPAPKEFMSRSFTAPPRIGPEDEKYFWVLPG</sequence>
<keyword evidence="5 18" id="KW-1133">Transmembrane helix</keyword>
<dbReference type="AlphaFoldDB" id="A0A974CWW7"/>
<comment type="catalytic activity">
    <reaction evidence="11">
        <text>12-(9Z-octadecenoyloxy)-octadecanoate + H2O = 12-hydroxyoctadecanoate + (9Z)-octadecenoate + H(+)</text>
        <dbReference type="Rhea" id="RHEA:52060"/>
        <dbReference type="ChEBI" id="CHEBI:15377"/>
        <dbReference type="ChEBI" id="CHEBI:15378"/>
        <dbReference type="ChEBI" id="CHEBI:30823"/>
        <dbReference type="ChEBI" id="CHEBI:84201"/>
        <dbReference type="ChEBI" id="CHEBI:136302"/>
    </reaction>
    <physiologicalReaction direction="left-to-right" evidence="11">
        <dbReference type="Rhea" id="RHEA:52061"/>
    </physiologicalReaction>
</comment>
<comment type="catalytic activity">
    <reaction evidence="12">
        <text>9-(9Z-octadecenoyloxy)-octadecanoate + H2O = 9-hydroxy-octadecanoate + (9Z)-octadecenoate + H(+)</text>
        <dbReference type="Rhea" id="RHEA:52048"/>
        <dbReference type="ChEBI" id="CHEBI:15377"/>
        <dbReference type="ChEBI" id="CHEBI:15378"/>
        <dbReference type="ChEBI" id="CHEBI:30823"/>
        <dbReference type="ChEBI" id="CHEBI:136282"/>
        <dbReference type="ChEBI" id="CHEBI:136286"/>
    </reaction>
    <physiologicalReaction direction="left-to-right" evidence="12">
        <dbReference type="Rhea" id="RHEA:52049"/>
    </physiologicalReaction>
</comment>
<evidence type="ECO:0000256" key="10">
    <source>
        <dbReference type="ARBA" id="ARBA00048680"/>
    </source>
</evidence>
<dbReference type="InterPro" id="IPR006838">
    <property type="entry name" value="ADTRP_AIG1"/>
</dbReference>
<evidence type="ECO:0000256" key="1">
    <source>
        <dbReference type="ARBA" id="ARBA00000923"/>
    </source>
</evidence>
<evidence type="ECO:0000256" key="9">
    <source>
        <dbReference type="ARBA" id="ARBA00047863"/>
    </source>
</evidence>
<dbReference type="Proteomes" id="UP000694892">
    <property type="component" value="Chromosome 5L"/>
</dbReference>
<organism evidence="19 20">
    <name type="scientific">Xenopus laevis</name>
    <name type="common">African clawed frog</name>
    <dbReference type="NCBI Taxonomy" id="8355"/>
    <lineage>
        <taxon>Eukaryota</taxon>
        <taxon>Metazoa</taxon>
        <taxon>Chordata</taxon>
        <taxon>Craniata</taxon>
        <taxon>Vertebrata</taxon>
        <taxon>Euteleostomi</taxon>
        <taxon>Amphibia</taxon>
        <taxon>Batrachia</taxon>
        <taxon>Anura</taxon>
        <taxon>Pipoidea</taxon>
        <taxon>Pipidae</taxon>
        <taxon>Xenopodinae</taxon>
        <taxon>Xenopus</taxon>
        <taxon>Xenopus</taxon>
    </lineage>
</organism>
<comment type="subcellular location">
    <subcellularLocation>
        <location evidence="2">Endomembrane system</location>
        <topology evidence="2">Multi-pass membrane protein</topology>
    </subcellularLocation>
</comment>
<gene>
    <name evidence="19" type="ORF">XELAEV_18027032mg</name>
</gene>
<comment type="catalytic activity">
    <reaction evidence="10">
        <text>12-octadecanoyloxy-octadecanoate + H2O = 12-hydroxyoctadecanoate + octadecanoate + H(+)</text>
        <dbReference type="Rhea" id="RHEA:52080"/>
        <dbReference type="ChEBI" id="CHEBI:15377"/>
        <dbReference type="ChEBI" id="CHEBI:15378"/>
        <dbReference type="ChEBI" id="CHEBI:25629"/>
        <dbReference type="ChEBI" id="CHEBI:84201"/>
        <dbReference type="ChEBI" id="CHEBI:136330"/>
    </reaction>
    <physiologicalReaction direction="left-to-right" evidence="10">
        <dbReference type="Rhea" id="RHEA:52081"/>
    </physiologicalReaction>
</comment>
<dbReference type="Pfam" id="PF04750">
    <property type="entry name" value="Far-17a_AIG1"/>
    <property type="match status" value="1"/>
</dbReference>
<evidence type="ECO:0000256" key="14">
    <source>
        <dbReference type="ARBA" id="ARBA00049296"/>
    </source>
</evidence>
<comment type="catalytic activity">
    <reaction evidence="7">
        <text>12-hexadecanoyloxy-octadecanoate + H2O = 12-hydroxyoctadecanoate + hexadecanoate + H(+)</text>
        <dbReference type="Rhea" id="RHEA:52056"/>
        <dbReference type="ChEBI" id="CHEBI:7896"/>
        <dbReference type="ChEBI" id="CHEBI:15377"/>
        <dbReference type="ChEBI" id="CHEBI:15378"/>
        <dbReference type="ChEBI" id="CHEBI:83677"/>
        <dbReference type="ChEBI" id="CHEBI:84201"/>
    </reaction>
    <physiologicalReaction direction="left-to-right" evidence="7">
        <dbReference type="Rhea" id="RHEA:52057"/>
    </physiologicalReaction>
</comment>
<comment type="catalytic activity">
    <reaction evidence="14">
        <text>13-(9Z-octadecenoyloxy)-octadecanoate + H2O = 13-hydroxy-octadecanoate + (9Z)-octadecenoate + H(+)</text>
        <dbReference type="Rhea" id="RHEA:52064"/>
        <dbReference type="ChEBI" id="CHEBI:15377"/>
        <dbReference type="ChEBI" id="CHEBI:15378"/>
        <dbReference type="ChEBI" id="CHEBI:30823"/>
        <dbReference type="ChEBI" id="CHEBI:136303"/>
        <dbReference type="ChEBI" id="CHEBI:136304"/>
    </reaction>
    <physiologicalReaction direction="left-to-right" evidence="14">
        <dbReference type="Rhea" id="RHEA:52065"/>
    </physiologicalReaction>
</comment>
<feature type="transmembrane region" description="Helical" evidence="18">
    <location>
        <begin position="7"/>
        <end position="27"/>
    </location>
</feature>
<comment type="catalytic activity">
    <reaction evidence="15">
        <text>13-(9Z-hexadecenoyloxy)-octadecanoate + H2O = 13-hydroxy-octadecanoate + (9Z)-hexadecenoate + H(+)</text>
        <dbReference type="Rhea" id="RHEA:52076"/>
        <dbReference type="ChEBI" id="CHEBI:15377"/>
        <dbReference type="ChEBI" id="CHEBI:15378"/>
        <dbReference type="ChEBI" id="CHEBI:32372"/>
        <dbReference type="ChEBI" id="CHEBI:136304"/>
        <dbReference type="ChEBI" id="CHEBI:136315"/>
    </reaction>
    <physiologicalReaction direction="left-to-right" evidence="15">
        <dbReference type="Rhea" id="RHEA:52077"/>
    </physiologicalReaction>
</comment>
<comment type="catalytic activity">
    <reaction evidence="8">
        <text>13-octadecanoyloxy-octadecanoate + H2O = 13-hydroxy-octadecanoate + octadecanoate + H(+)</text>
        <dbReference type="Rhea" id="RHEA:52084"/>
        <dbReference type="ChEBI" id="CHEBI:15377"/>
        <dbReference type="ChEBI" id="CHEBI:15378"/>
        <dbReference type="ChEBI" id="CHEBI:25629"/>
        <dbReference type="ChEBI" id="CHEBI:136304"/>
        <dbReference type="ChEBI" id="CHEBI:136335"/>
    </reaction>
    <physiologicalReaction direction="left-to-right" evidence="8">
        <dbReference type="Rhea" id="RHEA:52085"/>
    </physiologicalReaction>
</comment>
<evidence type="ECO:0000256" key="13">
    <source>
        <dbReference type="ARBA" id="ARBA00049221"/>
    </source>
</evidence>
<evidence type="ECO:0000256" key="5">
    <source>
        <dbReference type="ARBA" id="ARBA00022989"/>
    </source>
</evidence>
<evidence type="ECO:0000256" key="3">
    <source>
        <dbReference type="ARBA" id="ARBA00009300"/>
    </source>
</evidence>
<comment type="catalytic activity">
    <reaction evidence="16">
        <text>12-(9Z-hexadecenoyloxy)-octadecanoate + H2O = 12-hydroxyoctadecanoate + (9Z)-hexadecenoate + H(+)</text>
        <dbReference type="Rhea" id="RHEA:52072"/>
        <dbReference type="ChEBI" id="CHEBI:15377"/>
        <dbReference type="ChEBI" id="CHEBI:15378"/>
        <dbReference type="ChEBI" id="CHEBI:32372"/>
        <dbReference type="ChEBI" id="CHEBI:84201"/>
        <dbReference type="ChEBI" id="CHEBI:136312"/>
    </reaction>
    <physiologicalReaction direction="left-to-right" evidence="16">
        <dbReference type="Rhea" id="RHEA:52073"/>
    </physiologicalReaction>
</comment>
<evidence type="ECO:0000256" key="12">
    <source>
        <dbReference type="ARBA" id="ARBA00048800"/>
    </source>
</evidence>
<evidence type="ECO:0000256" key="16">
    <source>
        <dbReference type="ARBA" id="ARBA00049428"/>
    </source>
</evidence>
<dbReference type="PANTHER" id="PTHR10989">
    <property type="entry name" value="ANDROGEN-INDUCED PROTEIN 1-RELATED"/>
    <property type="match status" value="1"/>
</dbReference>
<feature type="transmembrane region" description="Helical" evidence="18">
    <location>
        <begin position="88"/>
        <end position="111"/>
    </location>
</feature>
<keyword evidence="4 18" id="KW-0812">Transmembrane</keyword>